<feature type="transmembrane region" description="Helical" evidence="1">
    <location>
        <begin position="38"/>
        <end position="57"/>
    </location>
</feature>
<sequence length="102" mass="11893">MDGDQLFVTVIYFVVSMLGFLFWRAVIRYFSSECFRGIWFLMSLAGVLLWGAMQYGVSKNGSILFFTQPLDFLVQNYWVRWIAFISVLLQAASIPSKKPYKR</sequence>
<dbReference type="AlphaFoldDB" id="A0A4Y9TFW8"/>
<name>A0A4Y9TFW8_PSEFL</name>
<evidence type="ECO:0000313" key="3">
    <source>
        <dbReference type="Proteomes" id="UP000297322"/>
    </source>
</evidence>
<proteinExistence type="predicted"/>
<feature type="transmembrane region" description="Helical" evidence="1">
    <location>
        <begin position="6"/>
        <end position="26"/>
    </location>
</feature>
<keyword evidence="1" id="KW-1133">Transmembrane helix</keyword>
<accession>A0A4Y9TFW8</accession>
<evidence type="ECO:0000256" key="1">
    <source>
        <dbReference type="SAM" id="Phobius"/>
    </source>
</evidence>
<gene>
    <name evidence="2" type="ORF">E4T65_18710</name>
</gene>
<evidence type="ECO:0000313" key="2">
    <source>
        <dbReference type="EMBL" id="TFW41972.1"/>
    </source>
</evidence>
<keyword evidence="1" id="KW-0812">Transmembrane</keyword>
<keyword evidence="1" id="KW-0472">Membrane</keyword>
<organism evidence="2 3">
    <name type="scientific">Pseudomonas fluorescens</name>
    <dbReference type="NCBI Taxonomy" id="294"/>
    <lineage>
        <taxon>Bacteria</taxon>
        <taxon>Pseudomonadati</taxon>
        <taxon>Pseudomonadota</taxon>
        <taxon>Gammaproteobacteria</taxon>
        <taxon>Pseudomonadales</taxon>
        <taxon>Pseudomonadaceae</taxon>
        <taxon>Pseudomonas</taxon>
    </lineage>
</organism>
<comment type="caution">
    <text evidence="2">The sequence shown here is derived from an EMBL/GenBank/DDBJ whole genome shotgun (WGS) entry which is preliminary data.</text>
</comment>
<protein>
    <submittedName>
        <fullName evidence="2">Uncharacterized protein</fullName>
    </submittedName>
</protein>
<reference evidence="2 3" key="1">
    <citation type="submission" date="2019-03" db="EMBL/GenBank/DDBJ databases">
        <title>Biocontrol and xenobiotic degradation properties of endophytic Pseudomonas fluorescens strain BRZ63.</title>
        <authorList>
            <person name="Chlebek D.A."/>
            <person name="Pinski A."/>
            <person name="Zur J.P."/>
            <person name="Michalska J."/>
            <person name="Hupert-Kocurek K.T."/>
        </authorList>
    </citation>
    <scope>NUCLEOTIDE SEQUENCE [LARGE SCALE GENOMIC DNA]</scope>
    <source>
        <strain evidence="2 3">BRZ63</strain>
    </source>
</reference>
<dbReference type="Proteomes" id="UP000297322">
    <property type="component" value="Unassembled WGS sequence"/>
</dbReference>
<feature type="transmembrane region" description="Helical" evidence="1">
    <location>
        <begin position="77"/>
        <end position="94"/>
    </location>
</feature>
<dbReference type="EMBL" id="SPVI01000011">
    <property type="protein sequence ID" value="TFW41972.1"/>
    <property type="molecule type" value="Genomic_DNA"/>
</dbReference>